<evidence type="ECO:0000313" key="2">
    <source>
        <dbReference type="Proteomes" id="UP000032946"/>
    </source>
</evidence>
<evidence type="ECO:0000313" key="1">
    <source>
        <dbReference type="EMBL" id="CDM93707.1"/>
    </source>
</evidence>
<dbReference type="AlphaFoldDB" id="A0A9P1NZH9"/>
<name>A0A9P1NZH9_9CYAN</name>
<reference evidence="1 2" key="1">
    <citation type="submission" date="2014-02" db="EMBL/GenBank/DDBJ databases">
        <authorList>
            <person name="Genoscope - CEA"/>
        </authorList>
    </citation>
    <scope>NUCLEOTIDE SEQUENCE [LARGE SCALE GENOMIC DNA]</scope>
    <source>
        <strain evidence="1 2">PCC 8005</strain>
    </source>
</reference>
<proteinExistence type="predicted"/>
<dbReference type="Proteomes" id="UP000032946">
    <property type="component" value="Chromosome"/>
</dbReference>
<protein>
    <submittedName>
        <fullName evidence="1">Uncharacterized protein</fullName>
    </submittedName>
</protein>
<dbReference type="EMBL" id="FO818640">
    <property type="protein sequence ID" value="CDM93707.1"/>
    <property type="molecule type" value="Genomic_DNA"/>
</dbReference>
<accession>A0A9P1NZH9</accession>
<keyword evidence="2" id="KW-1185">Reference proteome</keyword>
<organism evidence="1 2">
    <name type="scientific">Limnospira indica PCC 8005</name>
    <dbReference type="NCBI Taxonomy" id="376219"/>
    <lineage>
        <taxon>Bacteria</taxon>
        <taxon>Bacillati</taxon>
        <taxon>Cyanobacteriota</taxon>
        <taxon>Cyanophyceae</taxon>
        <taxon>Oscillatoriophycideae</taxon>
        <taxon>Oscillatoriales</taxon>
        <taxon>Sirenicapillariaceae</taxon>
        <taxon>Limnospira</taxon>
    </lineage>
</organism>
<gene>
    <name evidence="1" type="ORF">ARTHRO_11380</name>
</gene>
<sequence length="47" mass="5395">MLRKIFFWGGCLLFGWACDTILDNGNVGNFFMVSNISIMKEYVNTMP</sequence>